<dbReference type="SUPFAM" id="SSF48452">
    <property type="entry name" value="TPR-like"/>
    <property type="match status" value="1"/>
</dbReference>
<dbReference type="OrthoDB" id="185373at2759"/>
<feature type="repeat" description="PPR" evidence="2">
    <location>
        <begin position="454"/>
        <end position="488"/>
    </location>
</feature>
<feature type="repeat" description="PPR" evidence="2">
    <location>
        <begin position="10"/>
        <end position="44"/>
    </location>
</feature>
<dbReference type="FunFam" id="1.25.40.10:FF:001209">
    <property type="entry name" value="Os07g0213300 protein"/>
    <property type="match status" value="1"/>
</dbReference>
<dbReference type="PANTHER" id="PTHR45613:SF9">
    <property type="entry name" value="MITOCHONDRIAL GROUP I INTRON SPLICING FACTOR CCM1"/>
    <property type="match status" value="1"/>
</dbReference>
<evidence type="ECO:0000259" key="3">
    <source>
        <dbReference type="Pfam" id="PF23276"/>
    </source>
</evidence>
<evidence type="ECO:0000313" key="5">
    <source>
        <dbReference type="Proteomes" id="UP000652761"/>
    </source>
</evidence>
<dbReference type="Gene3D" id="1.25.40.10">
    <property type="entry name" value="Tetratricopeptide repeat domain"/>
    <property type="match status" value="6"/>
</dbReference>
<dbReference type="EMBL" id="NMUH01000444">
    <property type="protein sequence ID" value="MQL79272.1"/>
    <property type="molecule type" value="Genomic_DNA"/>
</dbReference>
<dbReference type="PROSITE" id="PS51375">
    <property type="entry name" value="PPR"/>
    <property type="match status" value="12"/>
</dbReference>
<dbReference type="PANTHER" id="PTHR45613">
    <property type="entry name" value="PENTATRICOPEPTIDE REPEAT-CONTAINING PROTEIN"/>
    <property type="match status" value="1"/>
</dbReference>
<keyword evidence="1" id="KW-0677">Repeat</keyword>
<accession>A0A843U243</accession>
<evidence type="ECO:0000256" key="2">
    <source>
        <dbReference type="PROSITE-ProRule" id="PRU00708"/>
    </source>
</evidence>
<gene>
    <name evidence="4" type="ORF">Taro_011709</name>
</gene>
<evidence type="ECO:0000313" key="4">
    <source>
        <dbReference type="EMBL" id="MQL79272.1"/>
    </source>
</evidence>
<feature type="repeat" description="PPR" evidence="2">
    <location>
        <begin position="222"/>
        <end position="256"/>
    </location>
</feature>
<name>A0A843U243_COLES</name>
<organism evidence="4 5">
    <name type="scientific">Colocasia esculenta</name>
    <name type="common">Wild taro</name>
    <name type="synonym">Arum esculentum</name>
    <dbReference type="NCBI Taxonomy" id="4460"/>
    <lineage>
        <taxon>Eukaryota</taxon>
        <taxon>Viridiplantae</taxon>
        <taxon>Streptophyta</taxon>
        <taxon>Embryophyta</taxon>
        <taxon>Tracheophyta</taxon>
        <taxon>Spermatophyta</taxon>
        <taxon>Magnoliopsida</taxon>
        <taxon>Liliopsida</taxon>
        <taxon>Araceae</taxon>
        <taxon>Aroideae</taxon>
        <taxon>Colocasieae</taxon>
        <taxon>Colocasia</taxon>
    </lineage>
</organism>
<dbReference type="Pfam" id="PF01535">
    <property type="entry name" value="PPR"/>
    <property type="match status" value="1"/>
</dbReference>
<feature type="repeat" description="PPR" evidence="2">
    <location>
        <begin position="80"/>
        <end position="114"/>
    </location>
</feature>
<feature type="repeat" description="PPR" evidence="2">
    <location>
        <begin position="187"/>
        <end position="221"/>
    </location>
</feature>
<comment type="caution">
    <text evidence="4">The sequence shown here is derived from an EMBL/GenBank/DDBJ whole genome shotgun (WGS) entry which is preliminary data.</text>
</comment>
<dbReference type="InterPro" id="IPR011990">
    <property type="entry name" value="TPR-like_helical_dom_sf"/>
</dbReference>
<sequence length="669" mass="75094">MKNQNVYRARNDVYNMLIRLHARHNRTDQARGLFFEMQEWRCKPDADTYNALINAHGRAGQWRWAMNIMDDMLRAAIPPSRSTYNNVISACGSSGRWKEALEGCKRMTDNGVGPDLVTHNIVLSALKRGSQYLKALSYFELMKRRGISPDTVTLNIVINCLVKLGQYAKAVDVFNSMREKGGECAPDIVTYTSVMHAYSVCGQVENCKAIFDMMLSEGLKPNTISYNALIGAYASHGMHVEAFSVFNTLKNSGFRPDVVSYTSLISAYGRSGKPEKAQEIFCMMKQNSCKPNIVSYNALIDAYGSEGKLAEALNVLREMERDGIQPDVITISTLLGACSRGQIVNIDSILSAAKCRGIELNTIAYNSAIGSYLNMGKDEKALQLYRSMREKKVEPDAATFNILITGSWKLGKYDEALKFLDEMMDLKIPLSKEGRLTEAESMFTDMKENCCCPDVVTYTAMIDLYGAAGNCEKAWDVFQEMEMNDIQPDAIAYSSLMKPFNRGWQPERVLHLAKLMKEKGVPINSAATFEILSSCSMLRDWRSASEFIEKMEPSFGYTSLGLLNQVLHFLGKSGKLDSMMKLFYKIIASELHINCGTYLVLLRHLLAAGKWRKYIEVLQWMEDSGIQTSSQMYQKALPYALKDNSEDLIGLIQGKMGSLKHCNRLSNSM</sequence>
<dbReference type="InterPro" id="IPR002885">
    <property type="entry name" value="PPR_rpt"/>
</dbReference>
<reference evidence="4" key="1">
    <citation type="submission" date="2017-07" db="EMBL/GenBank/DDBJ databases">
        <title>Taro Niue Genome Assembly and Annotation.</title>
        <authorList>
            <person name="Atibalentja N."/>
            <person name="Keating K."/>
            <person name="Fields C.J."/>
        </authorList>
    </citation>
    <scope>NUCLEOTIDE SEQUENCE</scope>
    <source>
        <strain evidence="4">Niue_2</strain>
        <tissue evidence="4">Leaf</tissue>
    </source>
</reference>
<feature type="repeat" description="PPR" evidence="2">
    <location>
        <begin position="396"/>
        <end position="430"/>
    </location>
</feature>
<evidence type="ECO:0000256" key="1">
    <source>
        <dbReference type="ARBA" id="ARBA00022737"/>
    </source>
</evidence>
<feature type="repeat" description="PPR" evidence="2">
    <location>
        <begin position="292"/>
        <end position="326"/>
    </location>
</feature>
<dbReference type="Proteomes" id="UP000652761">
    <property type="component" value="Unassembled WGS sequence"/>
</dbReference>
<dbReference type="Pfam" id="PF23276">
    <property type="entry name" value="TPR_24"/>
    <property type="match status" value="1"/>
</dbReference>
<protein>
    <recommendedName>
        <fullName evidence="3">Pentatricopeptide repeat-containing protein-mitochondrial domain-containing protein</fullName>
    </recommendedName>
</protein>
<feature type="repeat" description="PPR" evidence="2">
    <location>
        <begin position="115"/>
        <end position="149"/>
    </location>
</feature>
<dbReference type="InterPro" id="IPR057027">
    <property type="entry name" value="TPR_mt"/>
</dbReference>
<feature type="repeat" description="PPR" evidence="2">
    <location>
        <begin position="45"/>
        <end position="79"/>
    </location>
</feature>
<dbReference type="Pfam" id="PF13812">
    <property type="entry name" value="PPR_3"/>
    <property type="match status" value="1"/>
</dbReference>
<proteinExistence type="predicted"/>
<dbReference type="AlphaFoldDB" id="A0A843U243"/>
<feature type="domain" description="Pentatricopeptide repeat-containing protein-mitochondrial" evidence="3">
    <location>
        <begin position="83"/>
        <end position="177"/>
    </location>
</feature>
<dbReference type="Pfam" id="PF13041">
    <property type="entry name" value="PPR_2"/>
    <property type="match status" value="4"/>
</dbReference>
<feature type="repeat" description="PPR" evidence="2">
    <location>
        <begin position="150"/>
        <end position="184"/>
    </location>
</feature>
<dbReference type="NCBIfam" id="TIGR00756">
    <property type="entry name" value="PPR"/>
    <property type="match status" value="13"/>
</dbReference>
<feature type="repeat" description="PPR" evidence="2">
    <location>
        <begin position="361"/>
        <end position="395"/>
    </location>
</feature>
<keyword evidence="5" id="KW-1185">Reference proteome</keyword>
<feature type="repeat" description="PPR" evidence="2">
    <location>
        <begin position="257"/>
        <end position="291"/>
    </location>
</feature>